<evidence type="ECO:0000313" key="3">
    <source>
        <dbReference type="Proteomes" id="UP000305948"/>
    </source>
</evidence>
<evidence type="ECO:0000313" key="2">
    <source>
        <dbReference type="EMBL" id="TFK51956.1"/>
    </source>
</evidence>
<dbReference type="InterPro" id="IPR053169">
    <property type="entry name" value="MUG_Protein"/>
</dbReference>
<dbReference type="GO" id="GO:0005975">
    <property type="term" value="P:carbohydrate metabolic process"/>
    <property type="evidence" value="ECO:0007669"/>
    <property type="project" value="InterPro"/>
</dbReference>
<dbReference type="OrthoDB" id="9984024at2759"/>
<name>A0A5C3N639_9AGAM</name>
<proteinExistence type="predicted"/>
<dbReference type="Pfam" id="PF03663">
    <property type="entry name" value="Glyco_hydro_76"/>
    <property type="match status" value="1"/>
</dbReference>
<keyword evidence="3" id="KW-1185">Reference proteome</keyword>
<accession>A0A5C3N639</accession>
<dbReference type="SUPFAM" id="SSF48208">
    <property type="entry name" value="Six-hairpin glycosidases"/>
    <property type="match status" value="1"/>
</dbReference>
<dbReference type="AlphaFoldDB" id="A0A5C3N639"/>
<organism evidence="2 3">
    <name type="scientific">Heliocybe sulcata</name>
    <dbReference type="NCBI Taxonomy" id="5364"/>
    <lineage>
        <taxon>Eukaryota</taxon>
        <taxon>Fungi</taxon>
        <taxon>Dikarya</taxon>
        <taxon>Basidiomycota</taxon>
        <taxon>Agaricomycotina</taxon>
        <taxon>Agaricomycetes</taxon>
        <taxon>Gloeophyllales</taxon>
        <taxon>Gloeophyllaceae</taxon>
        <taxon>Heliocybe</taxon>
    </lineage>
</organism>
<keyword evidence="1" id="KW-0732">Signal</keyword>
<dbReference type="InterPro" id="IPR008928">
    <property type="entry name" value="6-hairpin_glycosidase_sf"/>
</dbReference>
<sequence>MQRRSILFLGLCGLALAQDLSVPSGWREPTNSRSYSDRVSIAQNAINEMTGQLNSATAQFNGLGWWQSGNVWSVMANQDHFTQTTTNQAAVVNGLNTGWSEFANYDQYQWWATAAYYGYRAYGDSNLLQHAIDTWNHVSGYQVTAAQASGGSTPVKGFSIEGTCNGATMAGGVFWRPTSDDQGINSITTGLFMTLGAYLAEATGNTNYRDAATAAATWIRAHNLNADDIVLDTVNAHDCSTSPSNWLFTYNSGKYVEGLSVLADVTGDDTWRTLMVDVVAAAAHTTAWQGSNGVITEGVSTDSDNGSVGFKAVLVRGLHEVYTRSESNTDLRTLVKSYIDVQYNALLELAANGNTYSSSWAGPSQSFTSWGQLAALDPLTAAIDANN</sequence>
<evidence type="ECO:0000256" key="1">
    <source>
        <dbReference type="SAM" id="SignalP"/>
    </source>
</evidence>
<dbReference type="PANTHER" id="PTHR47791:SF3">
    <property type="entry name" value="MEIOTICALLY UP-REGULATED GENE 191 PROTEIN"/>
    <property type="match status" value="1"/>
</dbReference>
<dbReference type="InterPro" id="IPR005198">
    <property type="entry name" value="Glyco_hydro_76"/>
</dbReference>
<gene>
    <name evidence="2" type="ORF">OE88DRAFT_1644561</name>
</gene>
<dbReference type="Proteomes" id="UP000305948">
    <property type="component" value="Unassembled WGS sequence"/>
</dbReference>
<protein>
    <submittedName>
        <fullName evidence="2">Endo-1,6-alpha-mannosidase</fullName>
    </submittedName>
</protein>
<dbReference type="PANTHER" id="PTHR47791">
    <property type="entry name" value="MEIOTICALLY UP-REGULATED GENE 191 PROTEIN"/>
    <property type="match status" value="1"/>
</dbReference>
<dbReference type="Gene3D" id="1.50.10.20">
    <property type="match status" value="1"/>
</dbReference>
<feature type="signal peptide" evidence="1">
    <location>
        <begin position="1"/>
        <end position="17"/>
    </location>
</feature>
<dbReference type="EMBL" id="ML213510">
    <property type="protein sequence ID" value="TFK51956.1"/>
    <property type="molecule type" value="Genomic_DNA"/>
</dbReference>
<dbReference type="STRING" id="5364.A0A5C3N639"/>
<reference evidence="2 3" key="1">
    <citation type="journal article" date="2019" name="Nat. Ecol. Evol.">
        <title>Megaphylogeny resolves global patterns of mushroom evolution.</title>
        <authorList>
            <person name="Varga T."/>
            <person name="Krizsan K."/>
            <person name="Foldi C."/>
            <person name="Dima B."/>
            <person name="Sanchez-Garcia M."/>
            <person name="Sanchez-Ramirez S."/>
            <person name="Szollosi G.J."/>
            <person name="Szarkandi J.G."/>
            <person name="Papp V."/>
            <person name="Albert L."/>
            <person name="Andreopoulos W."/>
            <person name="Angelini C."/>
            <person name="Antonin V."/>
            <person name="Barry K.W."/>
            <person name="Bougher N.L."/>
            <person name="Buchanan P."/>
            <person name="Buyck B."/>
            <person name="Bense V."/>
            <person name="Catcheside P."/>
            <person name="Chovatia M."/>
            <person name="Cooper J."/>
            <person name="Damon W."/>
            <person name="Desjardin D."/>
            <person name="Finy P."/>
            <person name="Geml J."/>
            <person name="Haridas S."/>
            <person name="Hughes K."/>
            <person name="Justo A."/>
            <person name="Karasinski D."/>
            <person name="Kautmanova I."/>
            <person name="Kiss B."/>
            <person name="Kocsube S."/>
            <person name="Kotiranta H."/>
            <person name="LaButti K.M."/>
            <person name="Lechner B.E."/>
            <person name="Liimatainen K."/>
            <person name="Lipzen A."/>
            <person name="Lukacs Z."/>
            <person name="Mihaltcheva S."/>
            <person name="Morgado L.N."/>
            <person name="Niskanen T."/>
            <person name="Noordeloos M.E."/>
            <person name="Ohm R.A."/>
            <person name="Ortiz-Santana B."/>
            <person name="Ovrebo C."/>
            <person name="Racz N."/>
            <person name="Riley R."/>
            <person name="Savchenko A."/>
            <person name="Shiryaev A."/>
            <person name="Soop K."/>
            <person name="Spirin V."/>
            <person name="Szebenyi C."/>
            <person name="Tomsovsky M."/>
            <person name="Tulloss R.E."/>
            <person name="Uehling J."/>
            <person name="Grigoriev I.V."/>
            <person name="Vagvolgyi C."/>
            <person name="Papp T."/>
            <person name="Martin F.M."/>
            <person name="Miettinen O."/>
            <person name="Hibbett D.S."/>
            <person name="Nagy L.G."/>
        </authorList>
    </citation>
    <scope>NUCLEOTIDE SEQUENCE [LARGE SCALE GENOMIC DNA]</scope>
    <source>
        <strain evidence="2 3">OMC1185</strain>
    </source>
</reference>
<feature type="chain" id="PRO_5022887791" evidence="1">
    <location>
        <begin position="18"/>
        <end position="387"/>
    </location>
</feature>